<dbReference type="AlphaFoldDB" id="A0A226BXB0"/>
<feature type="domain" description="CobQ/CobB/MinD/ParA nucleotide binding" evidence="5">
    <location>
        <begin position="9"/>
        <end position="233"/>
    </location>
</feature>
<dbReference type="SUPFAM" id="SSF52317">
    <property type="entry name" value="Class I glutamine amidotransferase-like"/>
    <property type="match status" value="1"/>
</dbReference>
<evidence type="ECO:0000256" key="1">
    <source>
        <dbReference type="ARBA" id="ARBA00004953"/>
    </source>
</evidence>
<dbReference type="InterPro" id="IPR002586">
    <property type="entry name" value="CobQ/CobB/MinD/ParA_Nub-bd_dom"/>
</dbReference>
<organism evidence="7 8">
    <name type="scientific">Natranaerobius trueperi</name>
    <dbReference type="NCBI Taxonomy" id="759412"/>
    <lineage>
        <taxon>Bacteria</taxon>
        <taxon>Bacillati</taxon>
        <taxon>Bacillota</taxon>
        <taxon>Clostridia</taxon>
        <taxon>Natranaerobiales</taxon>
        <taxon>Natranaerobiaceae</taxon>
        <taxon>Natranaerobius</taxon>
    </lineage>
</organism>
<dbReference type="UniPathway" id="UPA00148"/>
<evidence type="ECO:0000313" key="7">
    <source>
        <dbReference type="EMBL" id="OWZ82964.1"/>
    </source>
</evidence>
<dbReference type="RefSeq" id="WP_089024312.1">
    <property type="nucleotide sequence ID" value="NZ_NIQC01000031.1"/>
</dbReference>
<gene>
    <name evidence="4" type="primary">cobQ</name>
    <name evidence="7" type="ORF">CDO51_11055</name>
</gene>
<feature type="domain" description="CobB/CobQ-like glutamine amidotransferase" evidence="6">
    <location>
        <begin position="260"/>
        <end position="456"/>
    </location>
</feature>
<dbReference type="OrthoDB" id="9808302at2"/>
<dbReference type="Pfam" id="PF07685">
    <property type="entry name" value="GATase_3"/>
    <property type="match status" value="1"/>
</dbReference>
<dbReference type="PROSITE" id="PS51274">
    <property type="entry name" value="GATASE_COBBQ"/>
    <property type="match status" value="1"/>
</dbReference>
<dbReference type="InterPro" id="IPR027417">
    <property type="entry name" value="P-loop_NTPase"/>
</dbReference>
<dbReference type="GO" id="GO:0003824">
    <property type="term" value="F:catalytic activity"/>
    <property type="evidence" value="ECO:0007669"/>
    <property type="project" value="InterPro"/>
</dbReference>
<feature type="active site" evidence="4">
    <location>
        <position position="448"/>
    </location>
</feature>
<accession>A0A226BXB0</accession>
<comment type="function">
    <text evidence="4">Catalyzes amidations at positions B, D, E, and G on adenosylcobyrinic A,C-diamide. NH(2) groups are provided by glutamine, and one molecule of ATP is hydrogenolyzed for each amidation.</text>
</comment>
<name>A0A226BXB0_9FIRM</name>
<dbReference type="NCBIfam" id="TIGR00313">
    <property type="entry name" value="cobQ"/>
    <property type="match status" value="1"/>
</dbReference>
<dbReference type="HAMAP" id="MF_00028">
    <property type="entry name" value="CobQ"/>
    <property type="match status" value="1"/>
</dbReference>
<dbReference type="EMBL" id="NIQC01000031">
    <property type="protein sequence ID" value="OWZ82964.1"/>
    <property type="molecule type" value="Genomic_DNA"/>
</dbReference>
<proteinExistence type="inferred from homology"/>
<evidence type="ECO:0000259" key="5">
    <source>
        <dbReference type="Pfam" id="PF01656"/>
    </source>
</evidence>
<evidence type="ECO:0000256" key="4">
    <source>
        <dbReference type="HAMAP-Rule" id="MF_00028"/>
    </source>
</evidence>
<protein>
    <recommendedName>
        <fullName evidence="4">Cobyric acid synthase</fullName>
    </recommendedName>
</protein>
<evidence type="ECO:0000259" key="6">
    <source>
        <dbReference type="Pfam" id="PF07685"/>
    </source>
</evidence>
<keyword evidence="2 4" id="KW-0169">Cobalamin biosynthesis</keyword>
<comment type="similarity">
    <text evidence="4">Belongs to the CobB/CobQ family. CobQ subfamily.</text>
</comment>
<dbReference type="CDD" id="cd01750">
    <property type="entry name" value="GATase1_CobQ"/>
    <property type="match status" value="1"/>
</dbReference>
<evidence type="ECO:0000313" key="8">
    <source>
        <dbReference type="Proteomes" id="UP000214588"/>
    </source>
</evidence>
<dbReference type="PANTHER" id="PTHR21343">
    <property type="entry name" value="DETHIOBIOTIN SYNTHETASE"/>
    <property type="match status" value="1"/>
</dbReference>
<dbReference type="InterPro" id="IPR029062">
    <property type="entry name" value="Class_I_gatase-like"/>
</dbReference>
<dbReference type="Pfam" id="PF01656">
    <property type="entry name" value="CbiA"/>
    <property type="match status" value="1"/>
</dbReference>
<sequence length="514" mass="57316">MTKKLAPCLMIQGTSSHVGKSIIVTALCRIFYRMGYQVAPFKSQNMSNNAYVTIDGREIGRAQGVQAEACGVFGNEKMNPILLKPSSDGVSQIVLNGKAIAEVDAKEYRKSWVKKLWPHVKSSLKTLREENDLVIIEGAGSPSEVNLRKGDIANMTVAKECDAKVFLVGDIERGGMLASIVGTFEIIPKDESDLISGIIVNKFRGDKSLLDPGLTFLEEKTGKPVLGVLPYFNDRLVEEEDSVGVNEKRNFSTNSENKIKVGVVKLPRISNSTDFEPLEEHPDIELTYMDLQESINTNIDCVILPGTKATRDDLRLLMNSNLYKSSQNNLSNITIVGICGGFQMLGNKINDLLGVEGEPGESLGLNLLPVETNYNSEKQTERVELKVKSDHLNKNIFSEISGSTLTGYEIHMGEIYVRDRNLIWLMNSKGDPKGVCSENGKVIGTFLHGIFDNHNFVEWFIKWVKKNNQYENLRASTVNYKLEKEKKYNQLADYVESSLDITKICQELGLKNMK</sequence>
<dbReference type="Proteomes" id="UP000214588">
    <property type="component" value="Unassembled WGS sequence"/>
</dbReference>
<keyword evidence="8" id="KW-1185">Reference proteome</keyword>
<dbReference type="Gene3D" id="3.40.50.300">
    <property type="entry name" value="P-loop containing nucleotide triphosphate hydrolases"/>
    <property type="match status" value="1"/>
</dbReference>
<dbReference type="GO" id="GO:0009236">
    <property type="term" value="P:cobalamin biosynthetic process"/>
    <property type="evidence" value="ECO:0007669"/>
    <property type="project" value="UniProtKB-UniRule"/>
</dbReference>
<comment type="pathway">
    <text evidence="1 4">Cofactor biosynthesis; adenosylcobalamin biosynthesis.</text>
</comment>
<keyword evidence="3 4" id="KW-0315">Glutamine amidotransferase</keyword>
<comment type="caution">
    <text evidence="7">The sequence shown here is derived from an EMBL/GenBank/DDBJ whole genome shotgun (WGS) entry which is preliminary data.</text>
</comment>
<dbReference type="InterPro" id="IPR033949">
    <property type="entry name" value="CobQ_GATase1"/>
</dbReference>
<dbReference type="GO" id="GO:0015420">
    <property type="term" value="F:ABC-type vitamin B12 transporter activity"/>
    <property type="evidence" value="ECO:0007669"/>
    <property type="project" value="UniProtKB-UniRule"/>
</dbReference>
<dbReference type="InterPro" id="IPR047045">
    <property type="entry name" value="CobQ_N"/>
</dbReference>
<dbReference type="InterPro" id="IPR004459">
    <property type="entry name" value="CobQ_synth"/>
</dbReference>
<dbReference type="Gene3D" id="3.40.50.880">
    <property type="match status" value="1"/>
</dbReference>
<dbReference type="PANTHER" id="PTHR21343:SF1">
    <property type="entry name" value="COBYRIC ACID SYNTHASE"/>
    <property type="match status" value="1"/>
</dbReference>
<dbReference type="CDD" id="cd05389">
    <property type="entry name" value="CobQ_N"/>
    <property type="match status" value="1"/>
</dbReference>
<dbReference type="NCBIfam" id="NF001989">
    <property type="entry name" value="PRK00784.1"/>
    <property type="match status" value="1"/>
</dbReference>
<evidence type="ECO:0000256" key="3">
    <source>
        <dbReference type="ARBA" id="ARBA00022962"/>
    </source>
</evidence>
<dbReference type="SUPFAM" id="SSF52540">
    <property type="entry name" value="P-loop containing nucleoside triphosphate hydrolases"/>
    <property type="match status" value="1"/>
</dbReference>
<dbReference type="InterPro" id="IPR011698">
    <property type="entry name" value="GATase_3"/>
</dbReference>
<feature type="active site" description="Nucleophile" evidence="4">
    <location>
        <position position="339"/>
    </location>
</feature>
<reference evidence="7 8" key="1">
    <citation type="submission" date="2017-06" db="EMBL/GenBank/DDBJ databases">
        <title>Draft Genome Sequence of Natranaerobius trueperi halophilic, alkalithermophilic bacteria from soda lakes.</title>
        <authorList>
            <person name="Zhao B."/>
        </authorList>
    </citation>
    <scope>NUCLEOTIDE SEQUENCE [LARGE SCALE GENOMIC DNA]</scope>
    <source>
        <strain evidence="7 8">DSM 18760</strain>
    </source>
</reference>
<evidence type="ECO:0000256" key="2">
    <source>
        <dbReference type="ARBA" id="ARBA00022573"/>
    </source>
</evidence>